<evidence type="ECO:0000256" key="1">
    <source>
        <dbReference type="SAM" id="MobiDB-lite"/>
    </source>
</evidence>
<keyword evidence="4" id="KW-1185">Reference proteome</keyword>
<accession>A0ABP1FK24</accession>
<keyword evidence="2" id="KW-0472">Membrane</keyword>
<evidence type="ECO:0000313" key="4">
    <source>
        <dbReference type="Proteomes" id="UP001497392"/>
    </source>
</evidence>
<protein>
    <submittedName>
        <fullName evidence="3">G2304 protein</fullName>
    </submittedName>
</protein>
<feature type="transmembrane region" description="Helical" evidence="2">
    <location>
        <begin position="68"/>
        <end position="89"/>
    </location>
</feature>
<name>A0ABP1FK24_9CHLO</name>
<organism evidence="3 4">
    <name type="scientific">Coccomyxa viridis</name>
    <dbReference type="NCBI Taxonomy" id="1274662"/>
    <lineage>
        <taxon>Eukaryota</taxon>
        <taxon>Viridiplantae</taxon>
        <taxon>Chlorophyta</taxon>
        <taxon>core chlorophytes</taxon>
        <taxon>Trebouxiophyceae</taxon>
        <taxon>Trebouxiophyceae incertae sedis</taxon>
        <taxon>Coccomyxaceae</taxon>
        <taxon>Coccomyxa</taxon>
    </lineage>
</organism>
<keyword evidence="2" id="KW-0812">Transmembrane</keyword>
<feature type="compositionally biased region" description="Low complexity" evidence="1">
    <location>
        <begin position="106"/>
        <end position="137"/>
    </location>
</feature>
<reference evidence="3 4" key="1">
    <citation type="submission" date="2024-06" db="EMBL/GenBank/DDBJ databases">
        <authorList>
            <person name="Kraege A."/>
            <person name="Thomma B."/>
        </authorList>
    </citation>
    <scope>NUCLEOTIDE SEQUENCE [LARGE SCALE GENOMIC DNA]</scope>
</reference>
<evidence type="ECO:0000313" key="3">
    <source>
        <dbReference type="EMBL" id="CAL5220315.1"/>
    </source>
</evidence>
<dbReference type="Proteomes" id="UP001497392">
    <property type="component" value="Unassembled WGS sequence"/>
</dbReference>
<proteinExistence type="predicted"/>
<dbReference type="EMBL" id="CAXHTA020000003">
    <property type="protein sequence ID" value="CAL5220315.1"/>
    <property type="molecule type" value="Genomic_DNA"/>
</dbReference>
<sequence length="170" mass="18773">MVYNQYGANQNQHHPQGQHYQTQNATPVPGINIKPPLVQPAPGQHITHYEVYSPKVGCCECEGMTSTGMVAVILLFIFLPPFCFIPCLMNECFEQQQRPVYGYPAGSSTQQYQQSGQQGQPGPQYGQQGQGYPQTGQKGEQYPETHIPVAEPVQGQPVNYPKATQPPTQP</sequence>
<keyword evidence="2" id="KW-1133">Transmembrane helix</keyword>
<gene>
    <name evidence="3" type="primary">g2304</name>
    <name evidence="3" type="ORF">VP750_LOCUS1974</name>
</gene>
<evidence type="ECO:0000256" key="2">
    <source>
        <dbReference type="SAM" id="Phobius"/>
    </source>
</evidence>
<feature type="region of interest" description="Disordered" evidence="1">
    <location>
        <begin position="104"/>
        <end position="170"/>
    </location>
</feature>
<comment type="caution">
    <text evidence="3">The sequence shown here is derived from an EMBL/GenBank/DDBJ whole genome shotgun (WGS) entry which is preliminary data.</text>
</comment>